<reference evidence="3 4" key="1">
    <citation type="submission" date="2015-04" db="EMBL/GenBank/DDBJ databases">
        <title>Lasius niger genome sequencing.</title>
        <authorList>
            <person name="Konorov E.A."/>
            <person name="Nikitin M.A."/>
            <person name="Kirill M.V."/>
            <person name="Chang P."/>
        </authorList>
    </citation>
    <scope>NUCLEOTIDE SEQUENCE [LARGE SCALE GENOMIC DNA]</scope>
    <source>
        <tissue evidence="3">Whole</tissue>
    </source>
</reference>
<sequence length="114" mass="13718">MVKRRREGAAGGVVRKRMKRGKMEEDGRYGRSWRKEKLDFAVVLYFLCFSLLLFGLSFRREKGEARGRKETERRKRNERRSWERSEENKKEEKERERGESKGGEEEGDEKSRVE</sequence>
<evidence type="ECO:0000313" key="4">
    <source>
        <dbReference type="Proteomes" id="UP000036403"/>
    </source>
</evidence>
<accession>A0A0J7KJ66</accession>
<evidence type="ECO:0000313" key="3">
    <source>
        <dbReference type="EMBL" id="KMQ90292.1"/>
    </source>
</evidence>
<dbReference type="PaxDb" id="67767-A0A0J7KJ66"/>
<feature type="region of interest" description="Disordered" evidence="1">
    <location>
        <begin position="62"/>
        <end position="114"/>
    </location>
</feature>
<dbReference type="EMBL" id="LBMM01006825">
    <property type="protein sequence ID" value="KMQ90292.1"/>
    <property type="molecule type" value="Genomic_DNA"/>
</dbReference>
<feature type="region of interest" description="Disordered" evidence="1">
    <location>
        <begin position="1"/>
        <end position="30"/>
    </location>
</feature>
<keyword evidence="2" id="KW-0812">Transmembrane</keyword>
<keyword evidence="2" id="KW-0472">Membrane</keyword>
<protein>
    <submittedName>
        <fullName evidence="3">Uncharacterized protein</fullName>
    </submittedName>
</protein>
<evidence type="ECO:0000256" key="1">
    <source>
        <dbReference type="SAM" id="MobiDB-lite"/>
    </source>
</evidence>
<feature type="compositionally biased region" description="Basic and acidic residues" evidence="1">
    <location>
        <begin position="21"/>
        <end position="30"/>
    </location>
</feature>
<feature type="transmembrane region" description="Helical" evidence="2">
    <location>
        <begin position="40"/>
        <end position="58"/>
    </location>
</feature>
<keyword evidence="4" id="KW-1185">Reference proteome</keyword>
<dbReference type="AlphaFoldDB" id="A0A0J7KJ66"/>
<evidence type="ECO:0000256" key="2">
    <source>
        <dbReference type="SAM" id="Phobius"/>
    </source>
</evidence>
<dbReference type="Proteomes" id="UP000036403">
    <property type="component" value="Unassembled WGS sequence"/>
</dbReference>
<gene>
    <name evidence="3" type="ORF">RF55_9968</name>
</gene>
<keyword evidence="2" id="KW-1133">Transmembrane helix</keyword>
<name>A0A0J7KJ66_LASNI</name>
<proteinExistence type="predicted"/>
<organism evidence="3 4">
    <name type="scientific">Lasius niger</name>
    <name type="common">Black garden ant</name>
    <dbReference type="NCBI Taxonomy" id="67767"/>
    <lineage>
        <taxon>Eukaryota</taxon>
        <taxon>Metazoa</taxon>
        <taxon>Ecdysozoa</taxon>
        <taxon>Arthropoda</taxon>
        <taxon>Hexapoda</taxon>
        <taxon>Insecta</taxon>
        <taxon>Pterygota</taxon>
        <taxon>Neoptera</taxon>
        <taxon>Endopterygota</taxon>
        <taxon>Hymenoptera</taxon>
        <taxon>Apocrita</taxon>
        <taxon>Aculeata</taxon>
        <taxon>Formicoidea</taxon>
        <taxon>Formicidae</taxon>
        <taxon>Formicinae</taxon>
        <taxon>Lasius</taxon>
        <taxon>Lasius</taxon>
    </lineage>
</organism>
<comment type="caution">
    <text evidence="3">The sequence shown here is derived from an EMBL/GenBank/DDBJ whole genome shotgun (WGS) entry which is preliminary data.</text>
</comment>